<evidence type="ECO:0000313" key="3">
    <source>
        <dbReference type="EMBL" id="MDR5652101.1"/>
    </source>
</evidence>
<evidence type="ECO:0000256" key="2">
    <source>
        <dbReference type="SAM" id="SignalP"/>
    </source>
</evidence>
<keyword evidence="4" id="KW-1185">Reference proteome</keyword>
<feature type="signal peptide" evidence="2">
    <location>
        <begin position="1"/>
        <end position="19"/>
    </location>
</feature>
<feature type="chain" id="PRO_5045134765" description="DUF2946 family protein" evidence="2">
    <location>
        <begin position="20"/>
        <end position="116"/>
    </location>
</feature>
<comment type="caution">
    <text evidence="3">The sequence shown here is derived from an EMBL/GenBank/DDBJ whole genome shotgun (WGS) entry which is preliminary data.</text>
</comment>
<evidence type="ECO:0008006" key="5">
    <source>
        <dbReference type="Google" id="ProtNLM"/>
    </source>
</evidence>
<gene>
    <name evidence="3" type="ORF">RGD00_05785</name>
</gene>
<organism evidence="3 4">
    <name type="scientific">Ruixingdingia sedimenti</name>
    <dbReference type="NCBI Taxonomy" id="3073604"/>
    <lineage>
        <taxon>Bacteria</taxon>
        <taxon>Pseudomonadati</taxon>
        <taxon>Pseudomonadota</taxon>
        <taxon>Alphaproteobacteria</taxon>
        <taxon>Rhodobacterales</taxon>
        <taxon>Paracoccaceae</taxon>
        <taxon>Ruixingdingia</taxon>
    </lineage>
</organism>
<protein>
    <recommendedName>
        <fullName evidence="5">DUF2946 family protein</fullName>
    </recommendedName>
</protein>
<dbReference type="RefSeq" id="WP_310456345.1">
    <property type="nucleotide sequence ID" value="NZ_JAVKPH010000004.1"/>
</dbReference>
<proteinExistence type="predicted"/>
<dbReference type="EMBL" id="JAVKPH010000004">
    <property type="protein sequence ID" value="MDR5652101.1"/>
    <property type="molecule type" value="Genomic_DNA"/>
</dbReference>
<sequence>MTRLRPLLTLLLAAALAWAGVTMAVARGQAPMAERMVICSGYGMVVVDLDAEGNPVGPVHLCPDCTLALLPGPLAAPAAPRPAPRLLHRLLPPAAPASAGKAVETPRARGPPPVSL</sequence>
<accession>A0ABU1F5G5</accession>
<name>A0ABU1F5G5_9RHOB</name>
<dbReference type="Proteomes" id="UP001247754">
    <property type="component" value="Unassembled WGS sequence"/>
</dbReference>
<evidence type="ECO:0000256" key="1">
    <source>
        <dbReference type="SAM" id="MobiDB-lite"/>
    </source>
</evidence>
<feature type="region of interest" description="Disordered" evidence="1">
    <location>
        <begin position="96"/>
        <end position="116"/>
    </location>
</feature>
<reference evidence="3 4" key="1">
    <citation type="submission" date="2023-09" db="EMBL/GenBank/DDBJ databases">
        <title>Xinfangfangia sedmenti sp. nov., isolated the sedment.</title>
        <authorList>
            <person name="Xu L."/>
        </authorList>
    </citation>
    <scope>NUCLEOTIDE SEQUENCE [LARGE SCALE GENOMIC DNA]</scope>
    <source>
        <strain evidence="3 4">LG-4</strain>
    </source>
</reference>
<keyword evidence="2" id="KW-0732">Signal</keyword>
<evidence type="ECO:0000313" key="4">
    <source>
        <dbReference type="Proteomes" id="UP001247754"/>
    </source>
</evidence>